<evidence type="ECO:0000313" key="2">
    <source>
        <dbReference type="Proteomes" id="UP001732700"/>
    </source>
</evidence>
<protein>
    <submittedName>
        <fullName evidence="1">Uncharacterized protein</fullName>
    </submittedName>
</protein>
<dbReference type="EnsemblPlants" id="AVESA.00010b.r2.4CG1302000.1">
    <property type="protein sequence ID" value="AVESA.00010b.r2.4CG1302000.1.CDS.1"/>
    <property type="gene ID" value="AVESA.00010b.r2.4CG1302000"/>
</dbReference>
<dbReference type="Proteomes" id="UP001732700">
    <property type="component" value="Chromosome 4C"/>
</dbReference>
<sequence>MPSLSGASATTASPAAASVRMPRVGDPANRPMEGYVVIASTPAMEAEATRLANHAAVIRLGGNMPRVNAATIIDAINSHTGTPKNYIRVVPGYPDDFIATFHYQHHLDKLTALPGRFSYERLDIHVSNWRLNAHAEVKDHYYHVHLSIENVPLNCWTDDVATRLLGPATVLHYFDIPSLLKEDVSVISLWAWSSDPNSIPKIQWLTITDNPTAGLGGTTASTVTGRRGLRRRALVHLDMLEDFTPGPDGAIPSRSHTSEPTPYRLGVVDGERHIRDRPRSPPPVRHCNDDDDRRRMQDRDRRDDDDDRGRHGRDGHRDGQRSGLSWRQRLFRSRSRAPDQRRHDDREDRRRDDGGRRDGGRDDGRRRGDYGTDARTADLSRVQRLPSGQVIPASGCRRRGLSPEPCPRPSRSSSLDTSSFGRGRSPLGSPRVVARLLMAETSFTHRPFWIKTMLPCFTTPVRSIALEDFPWVQSAPSLDGEAGVLASAILMPTTSQGQDLDEGASLPPPPPLPRDGPRPTRLFSLPLSHQSPQATRRHLFWASARLRLPLR</sequence>
<organism evidence="1 2">
    <name type="scientific">Avena sativa</name>
    <name type="common">Oat</name>
    <dbReference type="NCBI Taxonomy" id="4498"/>
    <lineage>
        <taxon>Eukaryota</taxon>
        <taxon>Viridiplantae</taxon>
        <taxon>Streptophyta</taxon>
        <taxon>Embryophyta</taxon>
        <taxon>Tracheophyta</taxon>
        <taxon>Spermatophyta</taxon>
        <taxon>Magnoliopsida</taxon>
        <taxon>Liliopsida</taxon>
        <taxon>Poales</taxon>
        <taxon>Poaceae</taxon>
        <taxon>BOP clade</taxon>
        <taxon>Pooideae</taxon>
        <taxon>Poodae</taxon>
        <taxon>Poeae</taxon>
        <taxon>Poeae Chloroplast Group 1 (Aveneae type)</taxon>
        <taxon>Aveninae</taxon>
        <taxon>Avena</taxon>
    </lineage>
</organism>
<reference evidence="1" key="1">
    <citation type="submission" date="2021-05" db="EMBL/GenBank/DDBJ databases">
        <authorList>
            <person name="Scholz U."/>
            <person name="Mascher M."/>
            <person name="Fiebig A."/>
        </authorList>
    </citation>
    <scope>NUCLEOTIDE SEQUENCE [LARGE SCALE GENOMIC DNA]</scope>
</reference>
<evidence type="ECO:0000313" key="1">
    <source>
        <dbReference type="EnsemblPlants" id="AVESA.00010b.r2.4CG1302000.1.CDS.1"/>
    </source>
</evidence>
<reference evidence="1" key="2">
    <citation type="submission" date="2025-09" db="UniProtKB">
        <authorList>
            <consortium name="EnsemblPlants"/>
        </authorList>
    </citation>
    <scope>IDENTIFICATION</scope>
</reference>
<name>A0ACD5X0S9_AVESA</name>
<proteinExistence type="predicted"/>
<accession>A0ACD5X0S9</accession>
<keyword evidence="2" id="KW-1185">Reference proteome</keyword>